<keyword evidence="1" id="KW-0175">Coiled coil</keyword>
<feature type="compositionally biased region" description="Basic and acidic residues" evidence="2">
    <location>
        <begin position="460"/>
        <end position="478"/>
    </location>
</feature>
<name>A0A4U0UGI8_9PEZI</name>
<proteinExistence type="predicted"/>
<feature type="region of interest" description="Disordered" evidence="2">
    <location>
        <begin position="1"/>
        <end position="90"/>
    </location>
</feature>
<dbReference type="AlphaFoldDB" id="A0A4U0UGI8"/>
<sequence>MLSSFMITLAGDSQAAAARSNTYARKKKTKESERATPAPPRDDPARTTSKDCDTADASADNRECSESPLFESANDEHVQSPTSEPAEDTSTIAMDTILNSIEVLPPTTEDEVDLLDPSDSPRHYWRDPLIGIKREVWRPGDGDGDKGADYYERPGQRPPLEQRWRFYQLPSGRKPFSRTNMPPKYVMLDDRAAYEVLFSDIPRAILPKHWSHDFGGSGRIRSRRPHTGRGAISNALASGDDKYHFSNIGLKNEKYYFSGEHNYTPILYRRLPTPTPPAKQPQPPPKKRKASSPPAGQPKDPRKHGHNQYTPKDQLVRLGAPSAAKGRQRYRARINTFLRRSASPSWAKDRAKLYGGIGEQAKAYMASREAGKGGASDAEVGGPAPAVLAEEQPEEESLWVQEDEESDVGEYEEGYGDGVGDQDVDVFGEAEASRRRSAQLFDRELRHSSRSLSAPASAFQEEKHQEEEHQEEEHQGEEHPDEGEETEQFQTRDGKSTPTHNLPSTSHTSMQQRIASSPFQEEASADFQAEEHAVDAEGNHGAYVLRLEAELEEAREKIWGLEARVREVEGRLREVLRGRRGW</sequence>
<dbReference type="Proteomes" id="UP000308549">
    <property type="component" value="Unassembled WGS sequence"/>
</dbReference>
<dbReference type="OrthoDB" id="3650389at2759"/>
<organism evidence="3 4">
    <name type="scientific">Salinomyces thailandicus</name>
    <dbReference type="NCBI Taxonomy" id="706561"/>
    <lineage>
        <taxon>Eukaryota</taxon>
        <taxon>Fungi</taxon>
        <taxon>Dikarya</taxon>
        <taxon>Ascomycota</taxon>
        <taxon>Pezizomycotina</taxon>
        <taxon>Dothideomycetes</taxon>
        <taxon>Dothideomycetidae</taxon>
        <taxon>Mycosphaerellales</taxon>
        <taxon>Teratosphaeriaceae</taxon>
        <taxon>Salinomyces</taxon>
    </lineage>
</organism>
<feature type="coiled-coil region" evidence="1">
    <location>
        <begin position="544"/>
        <end position="571"/>
    </location>
</feature>
<feature type="compositionally biased region" description="Polar residues" evidence="2">
    <location>
        <begin position="79"/>
        <end position="90"/>
    </location>
</feature>
<evidence type="ECO:0000256" key="1">
    <source>
        <dbReference type="SAM" id="Coils"/>
    </source>
</evidence>
<feature type="region of interest" description="Disordered" evidence="2">
    <location>
        <begin position="267"/>
        <end position="327"/>
    </location>
</feature>
<feature type="compositionally biased region" description="Polar residues" evidence="2">
    <location>
        <begin position="496"/>
        <end position="519"/>
    </location>
</feature>
<keyword evidence="4" id="KW-1185">Reference proteome</keyword>
<evidence type="ECO:0000256" key="2">
    <source>
        <dbReference type="SAM" id="MobiDB-lite"/>
    </source>
</evidence>
<reference evidence="3 4" key="1">
    <citation type="submission" date="2017-03" db="EMBL/GenBank/DDBJ databases">
        <title>Genomes of endolithic fungi from Antarctica.</title>
        <authorList>
            <person name="Coleine C."/>
            <person name="Masonjones S."/>
            <person name="Stajich J.E."/>
        </authorList>
    </citation>
    <scope>NUCLEOTIDE SEQUENCE [LARGE SCALE GENOMIC DNA]</scope>
    <source>
        <strain evidence="3 4">CCFEE 6315</strain>
    </source>
</reference>
<feature type="compositionally biased region" description="Pro residues" evidence="2">
    <location>
        <begin position="273"/>
        <end position="284"/>
    </location>
</feature>
<protein>
    <submittedName>
        <fullName evidence="3">Uncharacterized protein</fullName>
    </submittedName>
</protein>
<dbReference type="EMBL" id="NAJL01000001">
    <property type="protein sequence ID" value="TKA34072.1"/>
    <property type="molecule type" value="Genomic_DNA"/>
</dbReference>
<feature type="compositionally biased region" description="Acidic residues" evidence="2">
    <location>
        <begin position="391"/>
        <end position="428"/>
    </location>
</feature>
<feature type="region of interest" description="Disordered" evidence="2">
    <location>
        <begin position="136"/>
        <end position="157"/>
    </location>
</feature>
<feature type="region of interest" description="Disordered" evidence="2">
    <location>
        <begin position="214"/>
        <end position="235"/>
    </location>
</feature>
<comment type="caution">
    <text evidence="3">The sequence shown here is derived from an EMBL/GenBank/DDBJ whole genome shotgun (WGS) entry which is preliminary data.</text>
</comment>
<feature type="region of interest" description="Disordered" evidence="2">
    <location>
        <begin position="365"/>
        <end position="532"/>
    </location>
</feature>
<evidence type="ECO:0000313" key="4">
    <source>
        <dbReference type="Proteomes" id="UP000308549"/>
    </source>
</evidence>
<accession>A0A4U0UGI8</accession>
<gene>
    <name evidence="3" type="ORF">B0A50_00052</name>
</gene>
<feature type="compositionally biased region" description="Basic and acidic residues" evidence="2">
    <location>
        <begin position="30"/>
        <end position="65"/>
    </location>
</feature>
<evidence type="ECO:0000313" key="3">
    <source>
        <dbReference type="EMBL" id="TKA34072.1"/>
    </source>
</evidence>